<dbReference type="Proteomes" id="UP000295351">
    <property type="component" value="Unassembled WGS sequence"/>
</dbReference>
<gene>
    <name evidence="1" type="ORF">EV665_1651</name>
</gene>
<dbReference type="AlphaFoldDB" id="A0A4R2BUI8"/>
<reference evidence="1 2" key="1">
    <citation type="submission" date="2019-03" db="EMBL/GenBank/DDBJ databases">
        <title>Genomic Encyclopedia of Type Strains, Phase IV (KMG-IV): sequencing the most valuable type-strain genomes for metagenomic binning, comparative biology and taxonomic classification.</title>
        <authorList>
            <person name="Goeker M."/>
        </authorList>
    </citation>
    <scope>NUCLEOTIDE SEQUENCE [LARGE SCALE GENOMIC DNA]</scope>
    <source>
        <strain evidence="1 2">DSM 18401</strain>
    </source>
</reference>
<evidence type="ECO:0000313" key="2">
    <source>
        <dbReference type="Proteomes" id="UP000295351"/>
    </source>
</evidence>
<comment type="caution">
    <text evidence="1">The sequence shown here is derived from an EMBL/GenBank/DDBJ whole genome shotgun (WGS) entry which is preliminary data.</text>
</comment>
<accession>A0A4R2BUI8</accession>
<organism evidence="1 2">
    <name type="scientific">Shinella granuli</name>
    <dbReference type="NCBI Taxonomy" id="323621"/>
    <lineage>
        <taxon>Bacteria</taxon>
        <taxon>Pseudomonadati</taxon>
        <taxon>Pseudomonadota</taxon>
        <taxon>Alphaproteobacteria</taxon>
        <taxon>Hyphomicrobiales</taxon>
        <taxon>Rhizobiaceae</taxon>
        <taxon>Shinella</taxon>
    </lineage>
</organism>
<dbReference type="RefSeq" id="WP_133037217.1">
    <property type="nucleotide sequence ID" value="NZ_BAABEI010000012.1"/>
</dbReference>
<keyword evidence="2" id="KW-1185">Reference proteome</keyword>
<protein>
    <submittedName>
        <fullName evidence="1">Uncharacterized protein</fullName>
    </submittedName>
</protein>
<evidence type="ECO:0000313" key="1">
    <source>
        <dbReference type="EMBL" id="TCN30523.1"/>
    </source>
</evidence>
<dbReference type="EMBL" id="SLVX01000065">
    <property type="protein sequence ID" value="TCN30523.1"/>
    <property type="molecule type" value="Genomic_DNA"/>
</dbReference>
<sequence>MSLLIDEIAEMVADGLQAADVPYEMTLTRTTPGVPDPDQPWVPVMPTVETFDCLGWEEDWSAFYLANDLVQSGSKKVCILVPTLAVEPQLGDEITVRGLTYTIVGPSKTDPARAVWEIEAKQGSAGPLDEVSS</sequence>
<name>A0A4R2BUI8_SHIGR</name>
<proteinExistence type="predicted"/>